<gene>
    <name evidence="1" type="ORF">METZ01_LOCUS467414</name>
</gene>
<name>A0A383B439_9ZZZZ</name>
<feature type="non-terminal residue" evidence="1">
    <location>
        <position position="39"/>
    </location>
</feature>
<dbReference type="Gene3D" id="3.40.50.11190">
    <property type="match status" value="1"/>
</dbReference>
<reference evidence="1" key="1">
    <citation type="submission" date="2018-05" db="EMBL/GenBank/DDBJ databases">
        <authorList>
            <person name="Lanie J.A."/>
            <person name="Ng W.-L."/>
            <person name="Kazmierczak K.M."/>
            <person name="Andrzejewski T.M."/>
            <person name="Davidsen T.M."/>
            <person name="Wayne K.J."/>
            <person name="Tettelin H."/>
            <person name="Glass J.I."/>
            <person name="Rusch D."/>
            <person name="Podicherti R."/>
            <person name="Tsui H.-C.T."/>
            <person name="Winkler M.E."/>
        </authorList>
    </citation>
    <scope>NUCLEOTIDE SEQUENCE</scope>
</reference>
<dbReference type="AlphaFoldDB" id="A0A383B439"/>
<organism evidence="1">
    <name type="scientific">marine metagenome</name>
    <dbReference type="NCBI Taxonomy" id="408172"/>
    <lineage>
        <taxon>unclassified sequences</taxon>
        <taxon>metagenomes</taxon>
        <taxon>ecological metagenomes</taxon>
    </lineage>
</organism>
<proteinExistence type="predicted"/>
<evidence type="ECO:0008006" key="2">
    <source>
        <dbReference type="Google" id="ProtNLM"/>
    </source>
</evidence>
<accession>A0A383B439</accession>
<protein>
    <recommendedName>
        <fullName evidence="2">Glycosyl transferase family 28 C-terminal domain-containing protein</fullName>
    </recommendedName>
</protein>
<sequence length="39" mass="4213">MKIVIRTHASPGIGFGHLNRCQILAEAIRRIGGDVSLLV</sequence>
<evidence type="ECO:0000313" key="1">
    <source>
        <dbReference type="EMBL" id="SVE14560.1"/>
    </source>
</evidence>
<dbReference type="EMBL" id="UINC01197200">
    <property type="protein sequence ID" value="SVE14560.1"/>
    <property type="molecule type" value="Genomic_DNA"/>
</dbReference>